<evidence type="ECO:0000313" key="1">
    <source>
        <dbReference type="EMBL" id="ROO32917.1"/>
    </source>
</evidence>
<gene>
    <name evidence="1" type="ORF">SAJA_00710</name>
</gene>
<reference evidence="1 2" key="1">
    <citation type="submission" date="2013-10" db="EMBL/GenBank/DDBJ databases">
        <title>Salinisphaera japonica YTM-1 Genome Sequencing.</title>
        <authorList>
            <person name="Lai Q."/>
            <person name="Li C."/>
            <person name="Shao Z."/>
        </authorList>
    </citation>
    <scope>NUCLEOTIDE SEQUENCE [LARGE SCALE GENOMIC DNA]</scope>
    <source>
        <strain evidence="1 2">YTM-1</strain>
    </source>
</reference>
<accession>A0A423Q2P0</accession>
<sequence>MLSMTKPARRDVIRTGVAETGSIGNIVPMDHESIDGMGLY</sequence>
<dbReference type="EMBL" id="AYKG01000001">
    <property type="protein sequence ID" value="ROO32917.1"/>
    <property type="molecule type" value="Genomic_DNA"/>
</dbReference>
<proteinExistence type="predicted"/>
<comment type="caution">
    <text evidence="1">The sequence shown here is derived from an EMBL/GenBank/DDBJ whole genome shotgun (WGS) entry which is preliminary data.</text>
</comment>
<keyword evidence="2" id="KW-1185">Reference proteome</keyword>
<name>A0A423Q2P0_9GAMM</name>
<protein>
    <submittedName>
        <fullName evidence="1">Uncharacterized protein</fullName>
    </submittedName>
</protein>
<dbReference type="Proteomes" id="UP000285310">
    <property type="component" value="Unassembled WGS sequence"/>
</dbReference>
<dbReference type="AlphaFoldDB" id="A0A423Q2P0"/>
<organism evidence="1 2">
    <name type="scientific">Salinisphaera japonica YTM-1</name>
    <dbReference type="NCBI Taxonomy" id="1209778"/>
    <lineage>
        <taxon>Bacteria</taxon>
        <taxon>Pseudomonadati</taxon>
        <taxon>Pseudomonadota</taxon>
        <taxon>Gammaproteobacteria</taxon>
        <taxon>Salinisphaerales</taxon>
        <taxon>Salinisphaeraceae</taxon>
        <taxon>Salinisphaera</taxon>
    </lineage>
</organism>
<dbReference type="InParanoid" id="A0A423Q2P0"/>
<evidence type="ECO:0000313" key="2">
    <source>
        <dbReference type="Proteomes" id="UP000285310"/>
    </source>
</evidence>